<dbReference type="GO" id="GO:0010143">
    <property type="term" value="P:cutin biosynthetic process"/>
    <property type="evidence" value="ECO:0007669"/>
    <property type="project" value="TreeGrafter"/>
</dbReference>
<name>A0AAW1Y063_RUBAR</name>
<dbReference type="EMBL" id="JBEDUW010000002">
    <property type="protein sequence ID" value="KAK9942292.1"/>
    <property type="molecule type" value="Genomic_DNA"/>
</dbReference>
<dbReference type="GO" id="GO:0010025">
    <property type="term" value="P:wax biosynthetic process"/>
    <property type="evidence" value="ECO:0007669"/>
    <property type="project" value="TreeGrafter"/>
</dbReference>
<proteinExistence type="predicted"/>
<dbReference type="GO" id="GO:0004467">
    <property type="term" value="F:long-chain fatty acid-CoA ligase activity"/>
    <property type="evidence" value="ECO:0007669"/>
    <property type="project" value="TreeGrafter"/>
</dbReference>
<dbReference type="GO" id="GO:0005783">
    <property type="term" value="C:endoplasmic reticulum"/>
    <property type="evidence" value="ECO:0007669"/>
    <property type="project" value="TreeGrafter"/>
</dbReference>
<dbReference type="PANTHER" id="PTHR43272">
    <property type="entry name" value="LONG-CHAIN-FATTY-ACID--COA LIGASE"/>
    <property type="match status" value="1"/>
</dbReference>
<organism evidence="1 2">
    <name type="scientific">Rubus argutus</name>
    <name type="common">Southern blackberry</name>
    <dbReference type="NCBI Taxonomy" id="59490"/>
    <lineage>
        <taxon>Eukaryota</taxon>
        <taxon>Viridiplantae</taxon>
        <taxon>Streptophyta</taxon>
        <taxon>Embryophyta</taxon>
        <taxon>Tracheophyta</taxon>
        <taxon>Spermatophyta</taxon>
        <taxon>Magnoliopsida</taxon>
        <taxon>eudicotyledons</taxon>
        <taxon>Gunneridae</taxon>
        <taxon>Pentapetalae</taxon>
        <taxon>rosids</taxon>
        <taxon>fabids</taxon>
        <taxon>Rosales</taxon>
        <taxon>Rosaceae</taxon>
        <taxon>Rosoideae</taxon>
        <taxon>Rosoideae incertae sedis</taxon>
        <taxon>Rubus</taxon>
    </lineage>
</organism>
<sequence>MALLLSRHHMRMSLRQDVYSYFLFLTLAHIYDQIIESYCIYKGSSIGFWQGDIRFLLDDLQELKPTMFCGAPRDELNSTGQKQQLRGFELLKAVHLESNPL</sequence>
<dbReference type="AlphaFoldDB" id="A0AAW1Y063"/>
<reference evidence="1 2" key="1">
    <citation type="journal article" date="2023" name="G3 (Bethesda)">
        <title>A chromosome-length genome assembly and annotation of blackberry (Rubus argutus, cv. 'Hillquist').</title>
        <authorList>
            <person name="Bruna T."/>
            <person name="Aryal R."/>
            <person name="Dudchenko O."/>
            <person name="Sargent D.J."/>
            <person name="Mead D."/>
            <person name="Buti M."/>
            <person name="Cavallini A."/>
            <person name="Hytonen T."/>
            <person name="Andres J."/>
            <person name="Pham M."/>
            <person name="Weisz D."/>
            <person name="Mascagni F."/>
            <person name="Usai G."/>
            <person name="Natali L."/>
            <person name="Bassil N."/>
            <person name="Fernandez G.E."/>
            <person name="Lomsadze A."/>
            <person name="Armour M."/>
            <person name="Olukolu B."/>
            <person name="Poorten T."/>
            <person name="Britton C."/>
            <person name="Davik J."/>
            <person name="Ashrafi H."/>
            <person name="Aiden E.L."/>
            <person name="Borodovsky M."/>
            <person name="Worthington M."/>
        </authorList>
    </citation>
    <scope>NUCLEOTIDE SEQUENCE [LARGE SCALE GENOMIC DNA]</scope>
    <source>
        <strain evidence="1">PI 553951</strain>
    </source>
</reference>
<dbReference type="Proteomes" id="UP001457282">
    <property type="component" value="Unassembled WGS sequence"/>
</dbReference>
<accession>A0AAW1Y063</accession>
<protein>
    <submittedName>
        <fullName evidence="1">Uncharacterized protein</fullName>
    </submittedName>
</protein>
<evidence type="ECO:0000313" key="1">
    <source>
        <dbReference type="EMBL" id="KAK9942292.1"/>
    </source>
</evidence>
<dbReference type="GO" id="GO:0016020">
    <property type="term" value="C:membrane"/>
    <property type="evidence" value="ECO:0007669"/>
    <property type="project" value="TreeGrafter"/>
</dbReference>
<keyword evidence="2" id="KW-1185">Reference proteome</keyword>
<gene>
    <name evidence="1" type="ORF">M0R45_007966</name>
</gene>
<dbReference type="SUPFAM" id="SSF56801">
    <property type="entry name" value="Acetyl-CoA synthetase-like"/>
    <property type="match status" value="1"/>
</dbReference>
<evidence type="ECO:0000313" key="2">
    <source>
        <dbReference type="Proteomes" id="UP001457282"/>
    </source>
</evidence>
<dbReference type="PANTHER" id="PTHR43272:SF4">
    <property type="entry name" value="LONG CHAIN ACYL-COA SYNTHETASE 2"/>
    <property type="match status" value="1"/>
</dbReference>
<comment type="caution">
    <text evidence="1">The sequence shown here is derived from an EMBL/GenBank/DDBJ whole genome shotgun (WGS) entry which is preliminary data.</text>
</comment>